<organism evidence="2 3">
    <name type="scientific">Marinithermofilum abyssi</name>
    <dbReference type="NCBI Taxonomy" id="1571185"/>
    <lineage>
        <taxon>Bacteria</taxon>
        <taxon>Bacillati</taxon>
        <taxon>Bacillota</taxon>
        <taxon>Bacilli</taxon>
        <taxon>Bacillales</taxon>
        <taxon>Thermoactinomycetaceae</taxon>
        <taxon>Marinithermofilum</taxon>
    </lineage>
</organism>
<keyword evidence="1" id="KW-1133">Transmembrane helix</keyword>
<dbReference type="Pfam" id="PF01944">
    <property type="entry name" value="SpoIIM"/>
    <property type="match status" value="1"/>
</dbReference>
<dbReference type="PANTHER" id="PTHR35337">
    <property type="entry name" value="SLR1478 PROTEIN"/>
    <property type="match status" value="1"/>
</dbReference>
<keyword evidence="1" id="KW-0812">Transmembrane</keyword>
<evidence type="ECO:0000256" key="1">
    <source>
        <dbReference type="SAM" id="Phobius"/>
    </source>
</evidence>
<feature type="transmembrane region" description="Helical" evidence="1">
    <location>
        <begin position="78"/>
        <end position="106"/>
    </location>
</feature>
<keyword evidence="1" id="KW-0472">Membrane</keyword>
<gene>
    <name evidence="2" type="ORF">GCM10011571_23320</name>
</gene>
<dbReference type="AlphaFoldDB" id="A0A8J2VGG2"/>
<accession>A0A8J2VGG2</accession>
<dbReference type="RefSeq" id="WP_188648071.1">
    <property type="nucleotide sequence ID" value="NZ_BMHQ01000008.1"/>
</dbReference>
<feature type="transmembrane region" description="Helical" evidence="1">
    <location>
        <begin position="118"/>
        <end position="144"/>
    </location>
</feature>
<sequence length="206" mass="22336">MQGFIQSIRVERKLVGFSLFLLLASALLGYANARPIQELLQQAGVWEQLKQAANSIKQNPTFANTFAVIFLNNLRASAVMIGLGIFLGIFPALALISNGLMLGVVLGQASRETGLHPLVVFATSILPHGILELPAVIFAAAYGIRLGITFARWSLSWISPERLLQSKEDWQSLFARIPYAVGGIVVMLVLAALIESGLIVYLSSIM</sequence>
<keyword evidence="3" id="KW-1185">Reference proteome</keyword>
<evidence type="ECO:0008006" key="4">
    <source>
        <dbReference type="Google" id="ProtNLM"/>
    </source>
</evidence>
<proteinExistence type="predicted"/>
<evidence type="ECO:0000313" key="2">
    <source>
        <dbReference type="EMBL" id="GGE20681.1"/>
    </source>
</evidence>
<dbReference type="PANTHER" id="PTHR35337:SF1">
    <property type="entry name" value="SLR1478 PROTEIN"/>
    <property type="match status" value="1"/>
</dbReference>
<reference evidence="2" key="1">
    <citation type="journal article" date="2014" name="Int. J. Syst. Evol. Microbiol.">
        <title>Complete genome sequence of Corynebacterium casei LMG S-19264T (=DSM 44701T), isolated from a smear-ripened cheese.</title>
        <authorList>
            <consortium name="US DOE Joint Genome Institute (JGI-PGF)"/>
            <person name="Walter F."/>
            <person name="Albersmeier A."/>
            <person name="Kalinowski J."/>
            <person name="Ruckert C."/>
        </authorList>
    </citation>
    <scope>NUCLEOTIDE SEQUENCE</scope>
    <source>
        <strain evidence="2">CGMCC 1.15179</strain>
    </source>
</reference>
<evidence type="ECO:0000313" key="3">
    <source>
        <dbReference type="Proteomes" id="UP000625210"/>
    </source>
</evidence>
<reference evidence="2" key="2">
    <citation type="submission" date="2020-09" db="EMBL/GenBank/DDBJ databases">
        <authorList>
            <person name="Sun Q."/>
            <person name="Zhou Y."/>
        </authorList>
    </citation>
    <scope>NUCLEOTIDE SEQUENCE</scope>
    <source>
        <strain evidence="2">CGMCC 1.15179</strain>
    </source>
</reference>
<comment type="caution">
    <text evidence="2">The sequence shown here is derived from an EMBL/GenBank/DDBJ whole genome shotgun (WGS) entry which is preliminary data.</text>
</comment>
<dbReference type="InterPro" id="IPR002798">
    <property type="entry name" value="SpoIIM-like"/>
</dbReference>
<dbReference type="Proteomes" id="UP000625210">
    <property type="component" value="Unassembled WGS sequence"/>
</dbReference>
<feature type="transmembrane region" description="Helical" evidence="1">
    <location>
        <begin position="177"/>
        <end position="202"/>
    </location>
</feature>
<dbReference type="EMBL" id="BMHQ01000008">
    <property type="protein sequence ID" value="GGE20681.1"/>
    <property type="molecule type" value="Genomic_DNA"/>
</dbReference>
<name>A0A8J2VGG2_9BACL</name>
<protein>
    <recommendedName>
        <fullName evidence="4">Stage II sporulation protein M</fullName>
    </recommendedName>
</protein>